<gene>
    <name evidence="2" type="ORF">DBV15_00617</name>
</gene>
<reference evidence="2 3" key="1">
    <citation type="journal article" date="2019" name="Philos. Trans. R. Soc. Lond., B, Biol. Sci.">
        <title>Ant behaviour and brain gene expression of defending hosts depend on the ecological success of the intruding social parasite.</title>
        <authorList>
            <person name="Kaur R."/>
            <person name="Stoldt M."/>
            <person name="Jongepier E."/>
            <person name="Feldmeyer B."/>
            <person name="Menzel F."/>
            <person name="Bornberg-Bauer E."/>
            <person name="Foitzik S."/>
        </authorList>
    </citation>
    <scope>NUCLEOTIDE SEQUENCE [LARGE SCALE GENOMIC DNA]</scope>
    <source>
        <tissue evidence="2">Whole body</tissue>
    </source>
</reference>
<dbReference type="EMBL" id="QBLH01001127">
    <property type="protein sequence ID" value="TGZ53052.1"/>
    <property type="molecule type" value="Genomic_DNA"/>
</dbReference>
<evidence type="ECO:0000313" key="3">
    <source>
        <dbReference type="Proteomes" id="UP000310200"/>
    </source>
</evidence>
<evidence type="ECO:0000256" key="1">
    <source>
        <dbReference type="SAM" id="MobiDB-lite"/>
    </source>
</evidence>
<name>A0A4S2KSR9_9HYME</name>
<comment type="caution">
    <text evidence="2">The sequence shown here is derived from an EMBL/GenBank/DDBJ whole genome shotgun (WGS) entry which is preliminary data.</text>
</comment>
<accession>A0A4S2KSR9</accession>
<protein>
    <submittedName>
        <fullName evidence="2">Uncharacterized protein</fullName>
    </submittedName>
</protein>
<organism evidence="2 3">
    <name type="scientific">Temnothorax longispinosus</name>
    <dbReference type="NCBI Taxonomy" id="300112"/>
    <lineage>
        <taxon>Eukaryota</taxon>
        <taxon>Metazoa</taxon>
        <taxon>Ecdysozoa</taxon>
        <taxon>Arthropoda</taxon>
        <taxon>Hexapoda</taxon>
        <taxon>Insecta</taxon>
        <taxon>Pterygota</taxon>
        <taxon>Neoptera</taxon>
        <taxon>Endopterygota</taxon>
        <taxon>Hymenoptera</taxon>
        <taxon>Apocrita</taxon>
        <taxon>Aculeata</taxon>
        <taxon>Formicoidea</taxon>
        <taxon>Formicidae</taxon>
        <taxon>Myrmicinae</taxon>
        <taxon>Temnothorax</taxon>
    </lineage>
</organism>
<proteinExistence type="predicted"/>
<keyword evidence="3" id="KW-1185">Reference proteome</keyword>
<dbReference type="Proteomes" id="UP000310200">
    <property type="component" value="Unassembled WGS sequence"/>
</dbReference>
<dbReference type="AlphaFoldDB" id="A0A4S2KSR9"/>
<evidence type="ECO:0000313" key="2">
    <source>
        <dbReference type="EMBL" id="TGZ53052.1"/>
    </source>
</evidence>
<sequence>MICTLAIMEEKKGGEKRRARSVKRRQIESATPRRGHSATTEQKDASHSAFSARVTHLRISLAALFDVADPRKHSPEAFAPITSDFRDWQELNLLRVRRSTKRASMQTTRDATVAEREEWRKNEKRRKKENAKAHIVAEFPLLPDVTVTRVLAFCFGGFDTNILKTPFVASRRKAGQKKFATVKRAALSLTPHSVRFSLLPLGVASTRARGDARVNGVYGRPPTPVYSLRTVVCTHGETAQKGASNELLGRCARVAARLDGRSHSEILLEREVHVRRGNVQRVSAGSVRSADPTLSCAPRFLFALHGRGADSNRTARDPLWKWRSALWDFSLIAKVNSNASAVARQVSIFYPESIPLRTSYNWENPSRGEITPLDNNAHSPRNKASPLKARQMHFTRESGSRVTRIKVLLHAGGASDRRSKKVVERDDWARRRRRGAYSAPLIISERAPRHRTDNSQQWADRIGARRSERRVGRSGDARAETREGQFDVNRSIVIRVNRLPLFVDGPRRPAEHNSRFVLLYFIPRVVEECRCCDGLQVSMVAYYEKLYNCRVTDDKTGNLGPPRGRN</sequence>
<feature type="region of interest" description="Disordered" evidence="1">
    <location>
        <begin position="13"/>
        <end position="47"/>
    </location>
</feature>
<feature type="compositionally biased region" description="Basic residues" evidence="1">
    <location>
        <begin position="14"/>
        <end position="24"/>
    </location>
</feature>